<reference evidence="2" key="4">
    <citation type="submission" date="2025-09" db="UniProtKB">
        <authorList>
            <consortium name="Ensembl"/>
        </authorList>
    </citation>
    <scope>IDENTIFICATION</scope>
</reference>
<proteinExistence type="predicted"/>
<evidence type="ECO:0000256" key="1">
    <source>
        <dbReference type="SAM" id="MobiDB-lite"/>
    </source>
</evidence>
<dbReference type="InterPro" id="IPR010994">
    <property type="entry name" value="RuvA_2-like"/>
</dbReference>
<evidence type="ECO:0000313" key="3">
    <source>
        <dbReference type="Proteomes" id="UP000018467"/>
    </source>
</evidence>
<organism evidence="2 3">
    <name type="scientific">Astyanax mexicanus</name>
    <name type="common">Blind cave fish</name>
    <name type="synonym">Astyanax fasciatus mexicanus</name>
    <dbReference type="NCBI Taxonomy" id="7994"/>
    <lineage>
        <taxon>Eukaryota</taxon>
        <taxon>Metazoa</taxon>
        <taxon>Chordata</taxon>
        <taxon>Craniata</taxon>
        <taxon>Vertebrata</taxon>
        <taxon>Euteleostomi</taxon>
        <taxon>Actinopterygii</taxon>
        <taxon>Neopterygii</taxon>
        <taxon>Teleostei</taxon>
        <taxon>Ostariophysi</taxon>
        <taxon>Characiformes</taxon>
        <taxon>Characoidei</taxon>
        <taxon>Acestrorhamphidae</taxon>
        <taxon>Acestrorhamphinae</taxon>
        <taxon>Astyanax</taxon>
    </lineage>
</organism>
<dbReference type="Pfam" id="PF12836">
    <property type="entry name" value="HHH_3"/>
    <property type="match status" value="1"/>
</dbReference>
<dbReference type="AlphaFoldDB" id="A0A3B1JU93"/>
<dbReference type="STRING" id="7994.ENSAMXP00000045833"/>
<evidence type="ECO:0000313" key="2">
    <source>
        <dbReference type="Ensembl" id="ENSAMXP00000045833.1"/>
    </source>
</evidence>
<accession>A0A3B1JU93</accession>
<dbReference type="SUPFAM" id="SSF56219">
    <property type="entry name" value="DNase I-like"/>
    <property type="match status" value="1"/>
</dbReference>
<dbReference type="Bgee" id="ENSAMXG00000029821">
    <property type="expression patterns" value="Expressed in head kidney and 11 other cell types or tissues"/>
</dbReference>
<feature type="region of interest" description="Disordered" evidence="1">
    <location>
        <begin position="122"/>
        <end position="183"/>
    </location>
</feature>
<dbReference type="Proteomes" id="UP000018467">
    <property type="component" value="Unassembled WGS sequence"/>
</dbReference>
<name>A0A3B1JU93_ASTMX</name>
<dbReference type="PANTHER" id="PTHR21180:SF32">
    <property type="entry name" value="ENDONUCLEASE_EXONUCLEASE_PHOSPHATASE FAMILY DOMAIN-CONTAINING PROTEIN 1"/>
    <property type="match status" value="1"/>
</dbReference>
<dbReference type="GO" id="GO:0005886">
    <property type="term" value="C:plasma membrane"/>
    <property type="evidence" value="ECO:0007669"/>
    <property type="project" value="TreeGrafter"/>
</dbReference>
<reference evidence="3" key="1">
    <citation type="submission" date="2013-03" db="EMBL/GenBank/DDBJ databases">
        <authorList>
            <person name="Jeffery W."/>
            <person name="Warren W."/>
            <person name="Wilson R.K."/>
        </authorList>
    </citation>
    <scope>NUCLEOTIDE SEQUENCE</scope>
    <source>
        <strain evidence="3">female</strain>
    </source>
</reference>
<dbReference type="SUPFAM" id="SSF47781">
    <property type="entry name" value="RuvA domain 2-like"/>
    <property type="match status" value="1"/>
</dbReference>
<dbReference type="FunCoup" id="A0A3B1JU93">
    <property type="interactions" value="256"/>
</dbReference>
<reference evidence="3" key="2">
    <citation type="journal article" date="2014" name="Nat. Commun.">
        <title>The cavefish genome reveals candidate genes for eye loss.</title>
        <authorList>
            <person name="McGaugh S.E."/>
            <person name="Gross J.B."/>
            <person name="Aken B."/>
            <person name="Blin M."/>
            <person name="Borowsky R."/>
            <person name="Chalopin D."/>
            <person name="Hinaux H."/>
            <person name="Jeffery W.R."/>
            <person name="Keene A."/>
            <person name="Ma L."/>
            <person name="Minx P."/>
            <person name="Murphy D."/>
            <person name="O'Quin K.E."/>
            <person name="Retaux S."/>
            <person name="Rohner N."/>
            <person name="Searle S.M."/>
            <person name="Stahl B.A."/>
            <person name="Tabin C."/>
            <person name="Volff J.N."/>
            <person name="Yoshizawa M."/>
            <person name="Warren W.C."/>
        </authorList>
    </citation>
    <scope>NUCLEOTIDE SEQUENCE [LARGE SCALE GENOMIC DNA]</scope>
    <source>
        <strain evidence="3">female</strain>
    </source>
</reference>
<dbReference type="PANTHER" id="PTHR21180">
    <property type="entry name" value="ENDONUCLEASE/EXONUCLEASE/PHOSPHATASE FAMILY DOMAIN-CONTAINING PROTEIN 1"/>
    <property type="match status" value="1"/>
</dbReference>
<feature type="compositionally biased region" description="Polar residues" evidence="1">
    <location>
        <begin position="155"/>
        <end position="167"/>
    </location>
</feature>
<dbReference type="Ensembl" id="ENSAMXT00000041451.1">
    <property type="protein sequence ID" value="ENSAMXP00000045833.1"/>
    <property type="gene ID" value="ENSAMXG00000029821.1"/>
</dbReference>
<dbReference type="InterPro" id="IPR036691">
    <property type="entry name" value="Endo/exonu/phosph_ase_sf"/>
</dbReference>
<dbReference type="InParanoid" id="A0A3B1JU93"/>
<dbReference type="Gene3D" id="1.10.150.320">
    <property type="entry name" value="Photosystem II 12 kDa extrinsic protein"/>
    <property type="match status" value="1"/>
</dbReference>
<dbReference type="CDD" id="cd10283">
    <property type="entry name" value="MnuA_DNase1-like"/>
    <property type="match status" value="1"/>
</dbReference>
<sequence length="506" mass="55290">MGGSLGCHRSIPRDPSELGRKLSAACNFSDVLVKQQLQLQLQQQHQQELQQQQLNPYQCLDINSCTEEELMTLPGVTRALARNIVQHRASIGGFRRVEDLALVSGVGAARLELVKPEICVRGSPASSSPAQSSSSSPSLRSSSAARRCTGVNAHLSITNTGSASPTDSLPPGGPEQMMSSRPEVTVEERASHGKKPLIRVATWDLQRCSSDKANNPGVREVVCMTLLENHIKLLAVQDLADREALNKFCTELNQPSLFNVRKWKSPRGVWKCSVSEKPTAESSEGSEYSGFLWDSSVGIELKDTVVIDNAATNGNGNHGQTKPYLAHFYIGSSELTLVNVHLKTPAQKKEQNGRKHGTDRTKNHRLNATVHDSLKGVKDVLVLGGFGMPPDSAELDVLKKEKLLALLPPSVYTNISTKSPQGSSALDNIWASRTMKKIYTGECSVVREGLTNPWIPDNWSWGGVASEHCPVMAEFYMDVVMKEPLQNGSSSVAVLERDDIMPKHER</sequence>
<protein>
    <submittedName>
        <fullName evidence="2">Endonuclease/exonuclease/phosphatase family domain containing 1</fullName>
    </submittedName>
</protein>
<reference evidence="2" key="3">
    <citation type="submission" date="2025-08" db="UniProtKB">
        <authorList>
            <consortium name="Ensembl"/>
        </authorList>
    </citation>
    <scope>IDENTIFICATION</scope>
</reference>
<dbReference type="GeneTree" id="ENSGT00390000009677"/>
<feature type="compositionally biased region" description="Low complexity" evidence="1">
    <location>
        <begin position="123"/>
        <end position="147"/>
    </location>
</feature>
<keyword evidence="3" id="KW-1185">Reference proteome</keyword>
<dbReference type="InterPro" id="IPR051675">
    <property type="entry name" value="Endo/Exo/Phosphatase_dom_1"/>
</dbReference>
<dbReference type="Gene3D" id="3.60.10.10">
    <property type="entry name" value="Endonuclease/exonuclease/phosphatase"/>
    <property type="match status" value="1"/>
</dbReference>